<name>A0A0E9UV62_ANGAN</name>
<organism evidence="1">
    <name type="scientific">Anguilla anguilla</name>
    <name type="common">European freshwater eel</name>
    <name type="synonym">Muraena anguilla</name>
    <dbReference type="NCBI Taxonomy" id="7936"/>
    <lineage>
        <taxon>Eukaryota</taxon>
        <taxon>Metazoa</taxon>
        <taxon>Chordata</taxon>
        <taxon>Craniata</taxon>
        <taxon>Vertebrata</taxon>
        <taxon>Euteleostomi</taxon>
        <taxon>Actinopterygii</taxon>
        <taxon>Neopterygii</taxon>
        <taxon>Teleostei</taxon>
        <taxon>Anguilliformes</taxon>
        <taxon>Anguillidae</taxon>
        <taxon>Anguilla</taxon>
    </lineage>
</organism>
<reference evidence="1" key="2">
    <citation type="journal article" date="2015" name="Fish Shellfish Immunol.">
        <title>Early steps in the European eel (Anguilla anguilla)-Vibrio vulnificus interaction in the gills: Role of the RtxA13 toxin.</title>
        <authorList>
            <person name="Callol A."/>
            <person name="Pajuelo D."/>
            <person name="Ebbesson L."/>
            <person name="Teles M."/>
            <person name="MacKenzie S."/>
            <person name="Amaro C."/>
        </authorList>
    </citation>
    <scope>NUCLEOTIDE SEQUENCE</scope>
</reference>
<proteinExistence type="predicted"/>
<sequence length="19" mass="2044">MLAFVTPRMCLGSASVHHS</sequence>
<accession>A0A0E9UV62</accession>
<evidence type="ECO:0000313" key="1">
    <source>
        <dbReference type="EMBL" id="JAH69712.1"/>
    </source>
</evidence>
<reference evidence="1" key="1">
    <citation type="submission" date="2014-11" db="EMBL/GenBank/DDBJ databases">
        <authorList>
            <person name="Amaro Gonzalez C."/>
        </authorList>
    </citation>
    <scope>NUCLEOTIDE SEQUENCE</scope>
</reference>
<dbReference type="EMBL" id="GBXM01038865">
    <property type="protein sequence ID" value="JAH69712.1"/>
    <property type="molecule type" value="Transcribed_RNA"/>
</dbReference>
<dbReference type="AlphaFoldDB" id="A0A0E9UV62"/>
<protein>
    <submittedName>
        <fullName evidence="1">Uncharacterized protein</fullName>
    </submittedName>
</protein>